<dbReference type="InterPro" id="IPR056884">
    <property type="entry name" value="NPHP3-like_N"/>
</dbReference>
<keyword evidence="4" id="KW-1185">Reference proteome</keyword>
<dbReference type="PANTHER" id="PTHR10039:SF5">
    <property type="entry name" value="NACHT DOMAIN-CONTAINING PROTEIN"/>
    <property type="match status" value="1"/>
</dbReference>
<dbReference type="Proteomes" id="UP001172681">
    <property type="component" value="Unassembled WGS sequence"/>
</dbReference>
<evidence type="ECO:0000256" key="1">
    <source>
        <dbReference type="ARBA" id="ARBA00022737"/>
    </source>
</evidence>
<dbReference type="PANTHER" id="PTHR10039">
    <property type="entry name" value="AMELOGENIN"/>
    <property type="match status" value="1"/>
</dbReference>
<accession>A0AA38XW74</accession>
<comment type="caution">
    <text evidence="3">The sequence shown here is derived from an EMBL/GenBank/DDBJ whole genome shotgun (WGS) entry which is preliminary data.</text>
</comment>
<organism evidence="3 4">
    <name type="scientific">Knufia peltigerae</name>
    <dbReference type="NCBI Taxonomy" id="1002370"/>
    <lineage>
        <taxon>Eukaryota</taxon>
        <taxon>Fungi</taxon>
        <taxon>Dikarya</taxon>
        <taxon>Ascomycota</taxon>
        <taxon>Pezizomycotina</taxon>
        <taxon>Eurotiomycetes</taxon>
        <taxon>Chaetothyriomycetidae</taxon>
        <taxon>Chaetothyriales</taxon>
        <taxon>Trichomeriaceae</taxon>
        <taxon>Knufia</taxon>
    </lineage>
</organism>
<protein>
    <recommendedName>
        <fullName evidence="2">Nephrocystin 3-like N-terminal domain-containing protein</fullName>
    </recommendedName>
</protein>
<evidence type="ECO:0000259" key="2">
    <source>
        <dbReference type="Pfam" id="PF24883"/>
    </source>
</evidence>
<gene>
    <name evidence="3" type="ORF">H2204_011079</name>
</gene>
<reference evidence="3" key="1">
    <citation type="submission" date="2022-10" db="EMBL/GenBank/DDBJ databases">
        <title>Culturing micro-colonial fungi from biological soil crusts in the Mojave desert and describing Neophaeococcomyces mojavensis, and introducing the new genera and species Taxawa tesnikishii.</title>
        <authorList>
            <person name="Kurbessoian T."/>
            <person name="Stajich J.E."/>
        </authorList>
    </citation>
    <scope>NUCLEOTIDE SEQUENCE</scope>
    <source>
        <strain evidence="3">TK_35</strain>
    </source>
</reference>
<keyword evidence="1" id="KW-0677">Repeat</keyword>
<proteinExistence type="predicted"/>
<dbReference type="Pfam" id="PF24883">
    <property type="entry name" value="NPHP3_N"/>
    <property type="match status" value="1"/>
</dbReference>
<name>A0AA38XW74_9EURO</name>
<sequence>MVLDPVSALGTAAAIIQFLDFGGRLLSKQREIAQSTRGTLIEHEELVAVTRRLDELNGQIQQRGISFENTTKTTQADLALMKVSEECKNLAAEFRQVLEGLSGRPGQSSYKSFRQAFKIVWHKDGIETMQRRLDQQRSQLILHIVVVISGNKKRDVASLLAESQRVELSILQAIRDANAGLKTSLQKHTAWDRNDAARKKLQTSSTKKQNALSAVSADITSRIRIDDEEHARNLILNSLYFQQIEERRLQVHPAHQNTCRWVFNKPDEGVDTEDNFRTWLEDPLESSGLYWVSGKIGSGKLTLMRFIYESQETTLAAQARRLRSRGMVSSDR</sequence>
<dbReference type="AlphaFoldDB" id="A0AA38XW74"/>
<evidence type="ECO:0000313" key="4">
    <source>
        <dbReference type="Proteomes" id="UP001172681"/>
    </source>
</evidence>
<dbReference type="EMBL" id="JAPDRN010000098">
    <property type="protein sequence ID" value="KAJ9623787.1"/>
    <property type="molecule type" value="Genomic_DNA"/>
</dbReference>
<evidence type="ECO:0000313" key="3">
    <source>
        <dbReference type="EMBL" id="KAJ9623787.1"/>
    </source>
</evidence>
<feature type="domain" description="Nephrocystin 3-like N-terminal" evidence="2">
    <location>
        <begin position="258"/>
        <end position="312"/>
    </location>
</feature>